<sequence>MSGNQSPETNVNSVESQDLDVYAVGELALPYGIEEKENEVIFLEPGIGEGKRLLADKLTTIPQLFALMRQFVSPVCENIGLIVDEMLRRGVGINSIDSTTGMSMLHYAIQACALSGKHALSVVKRLLRDGADSNQRGVYSGMNSLHLAAYFDLPSVATVLLDNKYSVVEIESLCHTFDYGTSLHIAASCLSYSTVQVLLQNGASVTAQNDAGLTPLLSIPLQSSNEEDATKAEKIQTLIENFVPASYSKQVTNVPKNLNFWTNYLFILLGFSVGDRVSVAKSKTGTVRFIGKTQFASGTWCGIELDDGNTGKSDGSIDGVRYFKCPESKGIFALPSIVTPTESGPTDVLSSHPRFVTSSLIVLKPGSNRNNIFKTLRNAFCVLFTNSKQRELLQPGLTVDIQGNKKQQTAVIRFVGETKFAAGVWVGLELSAATGRNDGSVKGTRYFSCQPNHGIMLRPSRV</sequence>
<evidence type="ECO:0000256" key="1">
    <source>
        <dbReference type="ARBA" id="ARBA00004496"/>
    </source>
</evidence>
<evidence type="ECO:0000313" key="6">
    <source>
        <dbReference type="Proteomes" id="UP000008144"/>
    </source>
</evidence>
<dbReference type="GO" id="GO:0005938">
    <property type="term" value="C:cell cortex"/>
    <property type="evidence" value="ECO:0000318"/>
    <property type="project" value="GO_Central"/>
</dbReference>
<proteinExistence type="predicted"/>
<evidence type="ECO:0000256" key="3">
    <source>
        <dbReference type="PROSITE-ProRule" id="PRU00023"/>
    </source>
</evidence>
<dbReference type="HOGENOM" id="CLU_023687_2_1_1"/>
<reference evidence="5" key="3">
    <citation type="submission" date="2025-08" db="UniProtKB">
        <authorList>
            <consortium name="Ensembl"/>
        </authorList>
    </citation>
    <scope>IDENTIFICATION</scope>
</reference>
<feature type="domain" description="CAP-Gly" evidence="4">
    <location>
        <begin position="291"/>
        <end position="334"/>
    </location>
</feature>
<dbReference type="GeneTree" id="ENSGT00940000159557"/>
<dbReference type="SUPFAM" id="SSF48403">
    <property type="entry name" value="Ankyrin repeat"/>
    <property type="match status" value="1"/>
</dbReference>
<name>H2XMT6_CIOIN</name>
<dbReference type="InterPro" id="IPR000938">
    <property type="entry name" value="CAP-Gly_domain"/>
</dbReference>
<dbReference type="PANTHER" id="PTHR18916:SF85">
    <property type="entry name" value="TUBULIN-FOLDING COFACTOR B"/>
    <property type="match status" value="1"/>
</dbReference>
<reference evidence="6" key="1">
    <citation type="journal article" date="2002" name="Science">
        <title>The draft genome of Ciona intestinalis: insights into chordate and vertebrate origins.</title>
        <authorList>
            <person name="Dehal P."/>
            <person name="Satou Y."/>
            <person name="Campbell R.K."/>
            <person name="Chapman J."/>
            <person name="Degnan B."/>
            <person name="De Tomaso A."/>
            <person name="Davidson B."/>
            <person name="Di Gregorio A."/>
            <person name="Gelpke M."/>
            <person name="Goodstein D.M."/>
            <person name="Harafuji N."/>
            <person name="Hastings K.E."/>
            <person name="Ho I."/>
            <person name="Hotta K."/>
            <person name="Huang W."/>
            <person name="Kawashima T."/>
            <person name="Lemaire P."/>
            <person name="Martinez D."/>
            <person name="Meinertzhagen I.A."/>
            <person name="Necula S."/>
            <person name="Nonaka M."/>
            <person name="Putnam N."/>
            <person name="Rash S."/>
            <person name="Saiga H."/>
            <person name="Satake M."/>
            <person name="Terry A."/>
            <person name="Yamada L."/>
            <person name="Wang H.G."/>
            <person name="Awazu S."/>
            <person name="Azumi K."/>
            <person name="Boore J."/>
            <person name="Branno M."/>
            <person name="Chin-Bow S."/>
            <person name="DeSantis R."/>
            <person name="Doyle S."/>
            <person name="Francino P."/>
            <person name="Keys D.N."/>
            <person name="Haga S."/>
            <person name="Hayashi H."/>
            <person name="Hino K."/>
            <person name="Imai K.S."/>
            <person name="Inaba K."/>
            <person name="Kano S."/>
            <person name="Kobayashi K."/>
            <person name="Kobayashi M."/>
            <person name="Lee B.I."/>
            <person name="Makabe K.W."/>
            <person name="Manohar C."/>
            <person name="Matassi G."/>
            <person name="Medina M."/>
            <person name="Mochizuki Y."/>
            <person name="Mount S."/>
            <person name="Morishita T."/>
            <person name="Miura S."/>
            <person name="Nakayama A."/>
            <person name="Nishizaka S."/>
            <person name="Nomoto H."/>
            <person name="Ohta F."/>
            <person name="Oishi K."/>
            <person name="Rigoutsos I."/>
            <person name="Sano M."/>
            <person name="Sasaki A."/>
            <person name="Sasakura Y."/>
            <person name="Shoguchi E."/>
            <person name="Shin-i T."/>
            <person name="Spagnuolo A."/>
            <person name="Stainier D."/>
            <person name="Suzuki M.M."/>
            <person name="Tassy O."/>
            <person name="Takatori N."/>
            <person name="Tokuoka M."/>
            <person name="Yagi K."/>
            <person name="Yoshizaki F."/>
            <person name="Wada S."/>
            <person name="Zhang C."/>
            <person name="Hyatt P.D."/>
            <person name="Larimer F."/>
            <person name="Detter C."/>
            <person name="Doggett N."/>
            <person name="Glavina T."/>
            <person name="Hawkins T."/>
            <person name="Richardson P."/>
            <person name="Lucas S."/>
            <person name="Kohara Y."/>
            <person name="Levine M."/>
            <person name="Satoh N."/>
            <person name="Rokhsar D.S."/>
        </authorList>
    </citation>
    <scope>NUCLEOTIDE SEQUENCE [LARGE SCALE GENOMIC DNA]</scope>
</reference>
<dbReference type="SMART" id="SM01052">
    <property type="entry name" value="CAP_GLY"/>
    <property type="match status" value="2"/>
</dbReference>
<keyword evidence="6" id="KW-1185">Reference proteome</keyword>
<dbReference type="InterPro" id="IPR002110">
    <property type="entry name" value="Ankyrin_rpt"/>
</dbReference>
<dbReference type="PANTHER" id="PTHR18916">
    <property type="entry name" value="DYNACTIN 1-RELATED MICROTUBULE-BINDING"/>
    <property type="match status" value="1"/>
</dbReference>
<organism evidence="5 6">
    <name type="scientific">Ciona intestinalis</name>
    <name type="common">Transparent sea squirt</name>
    <name type="synonym">Ascidia intestinalis</name>
    <dbReference type="NCBI Taxonomy" id="7719"/>
    <lineage>
        <taxon>Eukaryota</taxon>
        <taxon>Metazoa</taxon>
        <taxon>Chordata</taxon>
        <taxon>Tunicata</taxon>
        <taxon>Ascidiacea</taxon>
        <taxon>Phlebobranchia</taxon>
        <taxon>Cionidae</taxon>
        <taxon>Ciona</taxon>
    </lineage>
</organism>
<reference evidence="5" key="2">
    <citation type="journal article" date="2008" name="Genome Biol.">
        <title>Improved genome assembly and evidence-based global gene model set for the chordate Ciona intestinalis: new insight into intron and operon populations.</title>
        <authorList>
            <person name="Satou Y."/>
            <person name="Mineta K."/>
            <person name="Ogasawara M."/>
            <person name="Sasakura Y."/>
            <person name="Shoguchi E."/>
            <person name="Ueno K."/>
            <person name="Yamada L."/>
            <person name="Matsumoto J."/>
            <person name="Wasserscheid J."/>
            <person name="Dewar K."/>
            <person name="Wiley G.B."/>
            <person name="Macmil S.L."/>
            <person name="Roe B.A."/>
            <person name="Zeller R.W."/>
            <person name="Hastings K.E."/>
            <person name="Lemaire P."/>
            <person name="Lindquist E."/>
            <person name="Endo T."/>
            <person name="Hotta K."/>
            <person name="Inaba K."/>
        </authorList>
    </citation>
    <scope>NUCLEOTIDE SEQUENCE [LARGE SCALE GENOMIC DNA]</scope>
    <source>
        <strain evidence="5">wild type</strain>
    </source>
</reference>
<dbReference type="GO" id="GO:0051010">
    <property type="term" value="F:microtubule plus-end binding"/>
    <property type="evidence" value="ECO:0000318"/>
    <property type="project" value="GO_Central"/>
</dbReference>
<dbReference type="SUPFAM" id="SSF74924">
    <property type="entry name" value="Cap-Gly domain"/>
    <property type="match status" value="2"/>
</dbReference>
<dbReference type="InParanoid" id="H2XMT6"/>
<dbReference type="InterPro" id="IPR036770">
    <property type="entry name" value="Ankyrin_rpt-contain_sf"/>
</dbReference>
<dbReference type="GO" id="GO:0005634">
    <property type="term" value="C:nucleus"/>
    <property type="evidence" value="ECO:0000318"/>
    <property type="project" value="GO_Central"/>
</dbReference>
<dbReference type="Ensembl" id="ENSCINT00000032239.1">
    <property type="protein sequence ID" value="ENSCINP00000030969.1"/>
    <property type="gene ID" value="ENSCING00000023006.1"/>
</dbReference>
<dbReference type="Pfam" id="PF01302">
    <property type="entry name" value="CAP_GLY"/>
    <property type="match status" value="2"/>
</dbReference>
<dbReference type="InterPro" id="IPR036859">
    <property type="entry name" value="CAP-Gly_dom_sf"/>
</dbReference>
<reference evidence="5" key="4">
    <citation type="submission" date="2025-09" db="UniProtKB">
        <authorList>
            <consortium name="Ensembl"/>
        </authorList>
    </citation>
    <scope>IDENTIFICATION</scope>
</reference>
<feature type="repeat" description="ANK" evidence="3">
    <location>
        <begin position="178"/>
        <end position="210"/>
    </location>
</feature>
<dbReference type="FunCoup" id="H2XMT6">
    <property type="interactions" value="10"/>
</dbReference>
<feature type="domain" description="CAP-Gly" evidence="4">
    <location>
        <begin position="416"/>
        <end position="458"/>
    </location>
</feature>
<dbReference type="OMA" id="RERPMIH"/>
<dbReference type="GO" id="GO:0031122">
    <property type="term" value="P:cytoplasmic microtubule organization"/>
    <property type="evidence" value="ECO:0000318"/>
    <property type="project" value="GO_Central"/>
</dbReference>
<dbReference type="STRING" id="7719.ENSCINP00000030969"/>
<evidence type="ECO:0000256" key="2">
    <source>
        <dbReference type="ARBA" id="ARBA00022490"/>
    </source>
</evidence>
<dbReference type="SMART" id="SM00248">
    <property type="entry name" value="ANK"/>
    <property type="match status" value="3"/>
</dbReference>
<comment type="subcellular location">
    <subcellularLocation>
        <location evidence="1">Cytoplasm</location>
    </subcellularLocation>
</comment>
<dbReference type="Gene3D" id="1.25.40.20">
    <property type="entry name" value="Ankyrin repeat-containing domain"/>
    <property type="match status" value="1"/>
</dbReference>
<dbReference type="Proteomes" id="UP000008144">
    <property type="component" value="Chromosome 5"/>
</dbReference>
<evidence type="ECO:0000259" key="4">
    <source>
        <dbReference type="PROSITE" id="PS50245"/>
    </source>
</evidence>
<feature type="repeat" description="ANK" evidence="3">
    <location>
        <begin position="100"/>
        <end position="138"/>
    </location>
</feature>
<dbReference type="PROSITE" id="PS50297">
    <property type="entry name" value="ANK_REP_REGION"/>
    <property type="match status" value="1"/>
</dbReference>
<dbReference type="PROSITE" id="PS50088">
    <property type="entry name" value="ANK_REPEAT"/>
    <property type="match status" value="2"/>
</dbReference>
<dbReference type="EMBL" id="EAAA01002199">
    <property type="status" value="NOT_ANNOTATED_CDS"/>
    <property type="molecule type" value="Genomic_DNA"/>
</dbReference>
<keyword evidence="3" id="KW-0040">ANK repeat</keyword>
<protein>
    <recommendedName>
        <fullName evidence="4">CAP-Gly domain-containing protein</fullName>
    </recommendedName>
</protein>
<dbReference type="AlphaFoldDB" id="H2XMT6"/>
<keyword evidence="2" id="KW-0963">Cytoplasm</keyword>
<dbReference type="Pfam" id="PF12796">
    <property type="entry name" value="Ank_2"/>
    <property type="match status" value="1"/>
</dbReference>
<accession>H2XMT6</accession>
<dbReference type="PROSITE" id="PS50245">
    <property type="entry name" value="CAP_GLY_2"/>
    <property type="match status" value="2"/>
</dbReference>
<dbReference type="GO" id="GO:0035371">
    <property type="term" value="C:microtubule plus-end"/>
    <property type="evidence" value="ECO:0000318"/>
    <property type="project" value="GO_Central"/>
</dbReference>
<evidence type="ECO:0000313" key="5">
    <source>
        <dbReference type="Ensembl" id="ENSCINP00000030969.1"/>
    </source>
</evidence>
<dbReference type="Gene3D" id="2.30.30.190">
    <property type="entry name" value="CAP Gly-rich-like domain"/>
    <property type="match status" value="2"/>
</dbReference>